<accession>A0A0F9KHU6</accession>
<dbReference type="AlphaFoldDB" id="A0A0F9KHU6"/>
<gene>
    <name evidence="1" type="ORF">LCGC14_1328940</name>
</gene>
<organism evidence="1">
    <name type="scientific">marine sediment metagenome</name>
    <dbReference type="NCBI Taxonomy" id="412755"/>
    <lineage>
        <taxon>unclassified sequences</taxon>
        <taxon>metagenomes</taxon>
        <taxon>ecological metagenomes</taxon>
    </lineage>
</organism>
<dbReference type="EMBL" id="LAZR01008007">
    <property type="protein sequence ID" value="KKM81528.1"/>
    <property type="molecule type" value="Genomic_DNA"/>
</dbReference>
<comment type="caution">
    <text evidence="1">The sequence shown here is derived from an EMBL/GenBank/DDBJ whole genome shotgun (WGS) entry which is preliminary data.</text>
</comment>
<reference evidence="1" key="1">
    <citation type="journal article" date="2015" name="Nature">
        <title>Complex archaea that bridge the gap between prokaryotes and eukaryotes.</title>
        <authorList>
            <person name="Spang A."/>
            <person name="Saw J.H."/>
            <person name="Jorgensen S.L."/>
            <person name="Zaremba-Niedzwiedzka K."/>
            <person name="Martijn J."/>
            <person name="Lind A.E."/>
            <person name="van Eijk R."/>
            <person name="Schleper C."/>
            <person name="Guy L."/>
            <person name="Ettema T.J."/>
        </authorList>
    </citation>
    <scope>NUCLEOTIDE SEQUENCE</scope>
</reference>
<name>A0A0F9KHU6_9ZZZZ</name>
<protein>
    <submittedName>
        <fullName evidence="1">Uncharacterized protein</fullName>
    </submittedName>
</protein>
<sequence length="296" mass="33942">MRIENDVANELLKDVKKGKRLQEFMDVVSGVDSYRLDSSKRQGYIRNSFAKELISEQFLIELEEIVSVFWQGVFEHLDKAKLYGEVVQIKTPGSNLELRPTNNNPINYLRYHGRMAVRNHISYLYRKNLEQGCPSCGVISTVRANKVCPSCGSDMITAYKFYDILDKQSDLLIDSPCKEVENKETTIKIIELLHEFAEKELKQGTRAYQLLKILTDPAESTGMCNKCDLCDAKIFDIDSCTNYNANIGNWLGVNKTMIASKVRRIRNALPRWLKKHNSDEATYVLEILPTKFKALL</sequence>
<evidence type="ECO:0000313" key="1">
    <source>
        <dbReference type="EMBL" id="KKM81528.1"/>
    </source>
</evidence>
<proteinExistence type="predicted"/>